<dbReference type="GeneID" id="19146978"/>
<dbReference type="KEGG" id="bze:COCCADRAFT_31608"/>
<sequence length="171" mass="20054">MADLRHHLTTRPGRGYRRQLPFLKLCPTCNNDFIDKEVFESRHGYRGELCNNRQPQRRKANAQMQWELLYRQVEAEMSKHTPKRNERESILPRSNARSAAPPVSNHTETDSPADRFIPHNQDVVISYLTPYQLIAKSKSDGRVPDTEPQRWARPTSFITHMVQRRKSDIFS</sequence>
<feature type="region of interest" description="Disordered" evidence="1">
    <location>
        <begin position="77"/>
        <end position="116"/>
    </location>
</feature>
<proteinExistence type="predicted"/>
<dbReference type="OrthoDB" id="3800899at2759"/>
<evidence type="ECO:0000313" key="3">
    <source>
        <dbReference type="Proteomes" id="UP000053841"/>
    </source>
</evidence>
<feature type="compositionally biased region" description="Basic and acidic residues" evidence="1">
    <location>
        <begin position="77"/>
        <end position="90"/>
    </location>
</feature>
<name>W6XV38_COCC2</name>
<gene>
    <name evidence="2" type="ORF">COCCADRAFT_31608</name>
</gene>
<keyword evidence="3" id="KW-1185">Reference proteome</keyword>
<protein>
    <submittedName>
        <fullName evidence="2">Uncharacterized protein</fullName>
    </submittedName>
</protein>
<evidence type="ECO:0000313" key="2">
    <source>
        <dbReference type="EMBL" id="EUC26644.1"/>
    </source>
</evidence>
<dbReference type="RefSeq" id="XP_007719051.1">
    <property type="nucleotide sequence ID" value="XM_007720861.1"/>
</dbReference>
<dbReference type="AlphaFoldDB" id="W6XV38"/>
<evidence type="ECO:0000256" key="1">
    <source>
        <dbReference type="SAM" id="MobiDB-lite"/>
    </source>
</evidence>
<dbReference type="eggNOG" id="ENOG502RIMP">
    <property type="taxonomic scope" value="Eukaryota"/>
</dbReference>
<accession>W6XV38</accession>
<reference evidence="2 3" key="1">
    <citation type="journal article" date="2013" name="PLoS Genet.">
        <title>Comparative genome structure, secondary metabolite, and effector coding capacity across Cochliobolus pathogens.</title>
        <authorList>
            <person name="Condon B.J."/>
            <person name="Leng Y."/>
            <person name="Wu D."/>
            <person name="Bushley K.E."/>
            <person name="Ohm R.A."/>
            <person name="Otillar R."/>
            <person name="Martin J."/>
            <person name="Schackwitz W."/>
            <person name="Grimwood J."/>
            <person name="MohdZainudin N."/>
            <person name="Xue C."/>
            <person name="Wang R."/>
            <person name="Manning V.A."/>
            <person name="Dhillon B."/>
            <person name="Tu Z.J."/>
            <person name="Steffenson B.J."/>
            <person name="Salamov A."/>
            <person name="Sun H."/>
            <person name="Lowry S."/>
            <person name="LaButti K."/>
            <person name="Han J."/>
            <person name="Copeland A."/>
            <person name="Lindquist E."/>
            <person name="Barry K."/>
            <person name="Schmutz J."/>
            <person name="Baker S.E."/>
            <person name="Ciuffetti L.M."/>
            <person name="Grigoriev I.V."/>
            <person name="Zhong S."/>
            <person name="Turgeon B.G."/>
        </authorList>
    </citation>
    <scope>NUCLEOTIDE SEQUENCE [LARGE SCALE GENOMIC DNA]</scope>
    <source>
        <strain evidence="2 3">26-R-13</strain>
    </source>
</reference>
<dbReference type="EMBL" id="KI965266">
    <property type="protein sequence ID" value="EUC26644.1"/>
    <property type="molecule type" value="Genomic_DNA"/>
</dbReference>
<dbReference type="Proteomes" id="UP000053841">
    <property type="component" value="Unassembled WGS sequence"/>
</dbReference>
<dbReference type="HOGENOM" id="CLU_1562616_0_0_1"/>
<organism evidence="2 3">
    <name type="scientific">Cochliobolus carbonum (strain 26-R-13)</name>
    <name type="common">Maize leaf spot fungus</name>
    <name type="synonym">Bipolaris zeicola</name>
    <dbReference type="NCBI Taxonomy" id="930089"/>
    <lineage>
        <taxon>Eukaryota</taxon>
        <taxon>Fungi</taxon>
        <taxon>Dikarya</taxon>
        <taxon>Ascomycota</taxon>
        <taxon>Pezizomycotina</taxon>
        <taxon>Dothideomycetes</taxon>
        <taxon>Pleosporomycetidae</taxon>
        <taxon>Pleosporales</taxon>
        <taxon>Pleosporineae</taxon>
        <taxon>Pleosporaceae</taxon>
        <taxon>Bipolaris</taxon>
    </lineage>
</organism>
<feature type="compositionally biased region" description="Basic and acidic residues" evidence="1">
    <location>
        <begin position="107"/>
        <end position="116"/>
    </location>
</feature>